<dbReference type="AlphaFoldDB" id="A0A1I3JZ02"/>
<evidence type="ECO:0000256" key="3">
    <source>
        <dbReference type="ARBA" id="ARBA00022729"/>
    </source>
</evidence>
<dbReference type="PROSITE" id="PS51257">
    <property type="entry name" value="PROKAR_LIPOPROTEIN"/>
    <property type="match status" value="1"/>
</dbReference>
<dbReference type="STRING" id="1114924.SAMN05216258_108217"/>
<keyword evidence="10" id="KW-1185">Reference proteome</keyword>
<reference evidence="9 10" key="1">
    <citation type="submission" date="2016-10" db="EMBL/GenBank/DDBJ databases">
        <authorList>
            <person name="de Groot N.N."/>
        </authorList>
    </citation>
    <scope>NUCLEOTIDE SEQUENCE [LARGE SCALE GENOMIC DNA]</scope>
    <source>
        <strain evidence="9 10">CGMCC 1.11030</strain>
    </source>
</reference>
<evidence type="ECO:0000256" key="2">
    <source>
        <dbReference type="ARBA" id="ARBA00022475"/>
    </source>
</evidence>
<feature type="region of interest" description="Disordered" evidence="7">
    <location>
        <begin position="37"/>
        <end position="56"/>
    </location>
</feature>
<keyword evidence="5" id="KW-0564">Palmitate</keyword>
<feature type="compositionally biased region" description="Acidic residues" evidence="7">
    <location>
        <begin position="46"/>
        <end position="56"/>
    </location>
</feature>
<feature type="signal peptide" evidence="8">
    <location>
        <begin position="1"/>
        <end position="21"/>
    </location>
</feature>
<dbReference type="InterPro" id="IPR012556">
    <property type="entry name" value="Entericidin"/>
</dbReference>
<sequence length="56" mass="5548">MIARKTLVTLMAAGFAAAALSACNTVDGAGRDIQAAGSGVSHAANEAEEELEEAAD</sequence>
<evidence type="ECO:0000256" key="8">
    <source>
        <dbReference type="SAM" id="SignalP"/>
    </source>
</evidence>
<dbReference type="EMBL" id="FOQH01000008">
    <property type="protein sequence ID" value="SFI65280.1"/>
    <property type="molecule type" value="Genomic_DNA"/>
</dbReference>
<organism evidence="9 10">
    <name type="scientific">Albimonas pacifica</name>
    <dbReference type="NCBI Taxonomy" id="1114924"/>
    <lineage>
        <taxon>Bacteria</taxon>
        <taxon>Pseudomonadati</taxon>
        <taxon>Pseudomonadota</taxon>
        <taxon>Alphaproteobacteria</taxon>
        <taxon>Rhodobacterales</taxon>
        <taxon>Paracoccaceae</taxon>
        <taxon>Albimonas</taxon>
    </lineage>
</organism>
<evidence type="ECO:0000313" key="10">
    <source>
        <dbReference type="Proteomes" id="UP000199377"/>
    </source>
</evidence>
<protein>
    <submittedName>
        <fullName evidence="9">Entericidin EcnA/B family protein</fullName>
    </submittedName>
</protein>
<name>A0A1I3JZ02_9RHOB</name>
<evidence type="ECO:0000256" key="5">
    <source>
        <dbReference type="ARBA" id="ARBA00023139"/>
    </source>
</evidence>
<keyword evidence="4" id="KW-0472">Membrane</keyword>
<dbReference type="RefSeq" id="WP_092861943.1">
    <property type="nucleotide sequence ID" value="NZ_FOQH01000008.1"/>
</dbReference>
<evidence type="ECO:0000256" key="4">
    <source>
        <dbReference type="ARBA" id="ARBA00023136"/>
    </source>
</evidence>
<keyword evidence="2" id="KW-1003">Cell membrane</keyword>
<keyword evidence="6" id="KW-0449">Lipoprotein</keyword>
<dbReference type="GO" id="GO:0016020">
    <property type="term" value="C:membrane"/>
    <property type="evidence" value="ECO:0007669"/>
    <property type="project" value="InterPro"/>
</dbReference>
<evidence type="ECO:0000256" key="1">
    <source>
        <dbReference type="ARBA" id="ARBA00010296"/>
    </source>
</evidence>
<comment type="similarity">
    <text evidence="1">Belongs to the EcnA/EcnB lipoprotein family.</text>
</comment>
<keyword evidence="3 8" id="KW-0732">Signal</keyword>
<evidence type="ECO:0000256" key="6">
    <source>
        <dbReference type="ARBA" id="ARBA00023288"/>
    </source>
</evidence>
<dbReference type="Proteomes" id="UP000199377">
    <property type="component" value="Unassembled WGS sequence"/>
</dbReference>
<accession>A0A1I3JZ02</accession>
<feature type="chain" id="PRO_5011560996" evidence="8">
    <location>
        <begin position="22"/>
        <end position="56"/>
    </location>
</feature>
<dbReference type="Pfam" id="PF08085">
    <property type="entry name" value="Entericidin"/>
    <property type="match status" value="1"/>
</dbReference>
<dbReference type="GO" id="GO:0009636">
    <property type="term" value="P:response to toxic substance"/>
    <property type="evidence" value="ECO:0007669"/>
    <property type="project" value="InterPro"/>
</dbReference>
<evidence type="ECO:0000313" key="9">
    <source>
        <dbReference type="EMBL" id="SFI65280.1"/>
    </source>
</evidence>
<proteinExistence type="inferred from homology"/>
<evidence type="ECO:0000256" key="7">
    <source>
        <dbReference type="SAM" id="MobiDB-lite"/>
    </source>
</evidence>
<gene>
    <name evidence="9" type="ORF">SAMN05216258_108217</name>
</gene>